<accession>A0A2U1BB91</accession>
<dbReference type="AlphaFoldDB" id="A0A2U1BB91"/>
<dbReference type="RefSeq" id="WP_116882315.1">
    <property type="nucleotide sequence ID" value="NZ_CABMMC010000127.1"/>
</dbReference>
<evidence type="ECO:0000313" key="7">
    <source>
        <dbReference type="EMBL" id="PVY45919.1"/>
    </source>
</evidence>
<evidence type="ECO:0000256" key="2">
    <source>
        <dbReference type="ARBA" id="ARBA00012274"/>
    </source>
</evidence>
<protein>
    <recommendedName>
        <fullName evidence="2">ribonucleoside-diphosphate reductase</fullName>
        <ecNumber evidence="2">1.17.4.1</ecNumber>
    </recommendedName>
</protein>
<name>A0A2U1BB91_9BACT</name>
<organism evidence="7 8">
    <name type="scientific">Victivallis vadensis</name>
    <dbReference type="NCBI Taxonomy" id="172901"/>
    <lineage>
        <taxon>Bacteria</taxon>
        <taxon>Pseudomonadati</taxon>
        <taxon>Lentisphaerota</taxon>
        <taxon>Lentisphaeria</taxon>
        <taxon>Victivallales</taxon>
        <taxon>Victivallaceae</taxon>
        <taxon>Victivallis</taxon>
    </lineage>
</organism>
<dbReference type="Proteomes" id="UP000245959">
    <property type="component" value="Unassembled WGS sequence"/>
</dbReference>
<proteinExistence type="inferred from homology"/>
<keyword evidence="3" id="KW-0237">DNA synthesis</keyword>
<gene>
    <name evidence="7" type="ORF">C8D82_101113</name>
</gene>
<evidence type="ECO:0000256" key="5">
    <source>
        <dbReference type="ARBA" id="ARBA00047754"/>
    </source>
</evidence>
<comment type="caution">
    <text evidence="7">The sequence shown here is derived from an EMBL/GenBank/DDBJ whole genome shotgun (WGS) entry which is preliminary data.</text>
</comment>
<dbReference type="GO" id="GO:0071897">
    <property type="term" value="P:DNA biosynthetic process"/>
    <property type="evidence" value="ECO:0007669"/>
    <property type="project" value="UniProtKB-KW"/>
</dbReference>
<evidence type="ECO:0000256" key="4">
    <source>
        <dbReference type="ARBA" id="ARBA00022741"/>
    </source>
</evidence>
<evidence type="ECO:0000256" key="1">
    <source>
        <dbReference type="ARBA" id="ARBA00007405"/>
    </source>
</evidence>
<sequence length="86" mass="9311">MTYQYRPSGLVCSRMIEIEIREDGRIGRVAFTGGCPGNLSGISRLVVGMTPEEVIQKVDGIRCGGKATSCPDQLANALKEIVRKRG</sequence>
<dbReference type="EMBL" id="QEKH01000001">
    <property type="protein sequence ID" value="PVY45919.1"/>
    <property type="molecule type" value="Genomic_DNA"/>
</dbReference>
<dbReference type="NCBIfam" id="TIGR03905">
    <property type="entry name" value="TIGR03905_4_Cys"/>
    <property type="match status" value="1"/>
</dbReference>
<evidence type="ECO:0000259" key="6">
    <source>
        <dbReference type="Pfam" id="PF12637"/>
    </source>
</evidence>
<keyword evidence="4" id="KW-0547">Nucleotide-binding</keyword>
<dbReference type="GeneID" id="78293649"/>
<dbReference type="InterPro" id="IPR024434">
    <property type="entry name" value="TSCPD_dom"/>
</dbReference>
<dbReference type="Pfam" id="PF12637">
    <property type="entry name" value="TSCPD"/>
    <property type="match status" value="1"/>
</dbReference>
<dbReference type="OrthoDB" id="9801525at2"/>
<evidence type="ECO:0000256" key="3">
    <source>
        <dbReference type="ARBA" id="ARBA00022634"/>
    </source>
</evidence>
<comment type="catalytic activity">
    <reaction evidence="5">
        <text>a 2'-deoxyribonucleoside 5'-diphosphate + [thioredoxin]-disulfide + H2O = a ribonucleoside 5'-diphosphate + [thioredoxin]-dithiol</text>
        <dbReference type="Rhea" id="RHEA:23252"/>
        <dbReference type="Rhea" id="RHEA-COMP:10698"/>
        <dbReference type="Rhea" id="RHEA-COMP:10700"/>
        <dbReference type="ChEBI" id="CHEBI:15377"/>
        <dbReference type="ChEBI" id="CHEBI:29950"/>
        <dbReference type="ChEBI" id="CHEBI:50058"/>
        <dbReference type="ChEBI" id="CHEBI:57930"/>
        <dbReference type="ChEBI" id="CHEBI:73316"/>
        <dbReference type="EC" id="1.17.4.1"/>
    </reaction>
</comment>
<comment type="similarity">
    <text evidence="1">Belongs to the ribonucleoside diphosphate reductase class-2 family.</text>
</comment>
<dbReference type="InterPro" id="IPR023806">
    <property type="entry name" value="CHP03905"/>
</dbReference>
<evidence type="ECO:0000313" key="8">
    <source>
        <dbReference type="Proteomes" id="UP000245959"/>
    </source>
</evidence>
<feature type="domain" description="TSCPD" evidence="6">
    <location>
        <begin position="5"/>
        <end position="81"/>
    </location>
</feature>
<dbReference type="GO" id="GO:0004748">
    <property type="term" value="F:ribonucleoside-diphosphate reductase activity, thioredoxin disulfide as acceptor"/>
    <property type="evidence" value="ECO:0007669"/>
    <property type="project" value="UniProtKB-EC"/>
</dbReference>
<reference evidence="7 8" key="1">
    <citation type="submission" date="2018-04" db="EMBL/GenBank/DDBJ databases">
        <title>Genomic Encyclopedia of Type Strains, Phase IV (KMG-IV): sequencing the most valuable type-strain genomes for metagenomic binning, comparative biology and taxonomic classification.</title>
        <authorList>
            <person name="Goeker M."/>
        </authorList>
    </citation>
    <scope>NUCLEOTIDE SEQUENCE [LARGE SCALE GENOMIC DNA]</scope>
    <source>
        <strain evidence="7 8">DSM 14823</strain>
    </source>
</reference>
<dbReference type="GO" id="GO:0000166">
    <property type="term" value="F:nucleotide binding"/>
    <property type="evidence" value="ECO:0007669"/>
    <property type="project" value="UniProtKB-KW"/>
</dbReference>
<keyword evidence="8" id="KW-1185">Reference proteome</keyword>
<dbReference type="EC" id="1.17.4.1" evidence="2"/>